<evidence type="ECO:0000256" key="1">
    <source>
        <dbReference type="SAM" id="MobiDB-lite"/>
    </source>
</evidence>
<dbReference type="SUPFAM" id="SSF53167">
    <property type="entry name" value="Purine and uridine phosphorylases"/>
    <property type="match status" value="1"/>
</dbReference>
<reference evidence="3 4" key="1">
    <citation type="submission" date="2024-07" db="EMBL/GenBank/DDBJ databases">
        <title>Section-level genome sequencing and comparative genomics of Aspergillus sections Usti and Cavernicolus.</title>
        <authorList>
            <consortium name="Lawrence Berkeley National Laboratory"/>
            <person name="Nybo J.L."/>
            <person name="Vesth T.C."/>
            <person name="Theobald S."/>
            <person name="Frisvad J.C."/>
            <person name="Larsen T.O."/>
            <person name="Kjaerboelling I."/>
            <person name="Rothschild-Mancinelli K."/>
            <person name="Lyhne E.K."/>
            <person name="Kogle M.E."/>
            <person name="Barry K."/>
            <person name="Clum A."/>
            <person name="Na H."/>
            <person name="Ledsgaard L."/>
            <person name="Lin J."/>
            <person name="Lipzen A."/>
            <person name="Kuo A."/>
            <person name="Riley R."/>
            <person name="Mondo S."/>
            <person name="Labutti K."/>
            <person name="Haridas S."/>
            <person name="Pangalinan J."/>
            <person name="Salamov A.A."/>
            <person name="Simmons B.A."/>
            <person name="Magnuson J.K."/>
            <person name="Chen J."/>
            <person name="Drula E."/>
            <person name="Henrissat B."/>
            <person name="Wiebenga A."/>
            <person name="Lubbers R.J."/>
            <person name="Gomes A.C."/>
            <person name="Macurrencykelacurrency M.R."/>
            <person name="Stajich J."/>
            <person name="Grigoriev I.V."/>
            <person name="Mortensen U.H."/>
            <person name="De Vries R.P."/>
            <person name="Baker S.E."/>
            <person name="Andersen M.R."/>
        </authorList>
    </citation>
    <scope>NUCLEOTIDE SEQUENCE [LARGE SCALE GENOMIC DNA]</scope>
    <source>
        <strain evidence="3 4">CBS 449.75</strain>
    </source>
</reference>
<proteinExistence type="predicted"/>
<evidence type="ECO:0000259" key="2">
    <source>
        <dbReference type="Pfam" id="PF01048"/>
    </source>
</evidence>
<dbReference type="PANTHER" id="PTHR46082:SF11">
    <property type="entry name" value="AAA+ ATPASE DOMAIN-CONTAINING PROTEIN-RELATED"/>
    <property type="match status" value="1"/>
</dbReference>
<sequence length="276" mass="30122">MATPAQFSLCRADPGPSVPTTSVPKRRKPPREDYKVGWVCALHIELTAAQEMLDDELEEIDHDVNDTNIYTLGRISEHNIVIACLLAGQVGTNSAAAAAFQMKSSFPSIQFCLMVGIGGGVPSEEADIRLGDVVVSQPCADHGGVVQYDFGKVTPEGFKRTGHLNDPPTILLNAVTNIQANHIRKRSRLSEYISELSSLPMFARASAGPELLFEPNYDHVGGAACENCSKMKLRRRPLRRDEEIVIHYGTVASGNQVMRDGQPKTRGLTSLIIKQL</sequence>
<dbReference type="Proteomes" id="UP001610432">
    <property type="component" value="Unassembled WGS sequence"/>
</dbReference>
<comment type="caution">
    <text evidence="3">The sequence shown here is derived from an EMBL/GenBank/DDBJ whole genome shotgun (WGS) entry which is preliminary data.</text>
</comment>
<dbReference type="InterPro" id="IPR053137">
    <property type="entry name" value="NLR-like"/>
</dbReference>
<organism evidence="3 4">
    <name type="scientific">Aspergillus lucknowensis</name>
    <dbReference type="NCBI Taxonomy" id="176173"/>
    <lineage>
        <taxon>Eukaryota</taxon>
        <taxon>Fungi</taxon>
        <taxon>Dikarya</taxon>
        <taxon>Ascomycota</taxon>
        <taxon>Pezizomycotina</taxon>
        <taxon>Eurotiomycetes</taxon>
        <taxon>Eurotiomycetidae</taxon>
        <taxon>Eurotiales</taxon>
        <taxon>Aspergillaceae</taxon>
        <taxon>Aspergillus</taxon>
        <taxon>Aspergillus subgen. Nidulantes</taxon>
    </lineage>
</organism>
<dbReference type="InterPro" id="IPR035994">
    <property type="entry name" value="Nucleoside_phosphorylase_sf"/>
</dbReference>
<gene>
    <name evidence="3" type="ORF">BJX67DRAFT_186594</name>
</gene>
<dbReference type="PANTHER" id="PTHR46082">
    <property type="entry name" value="ATP/GTP-BINDING PROTEIN-RELATED"/>
    <property type="match status" value="1"/>
</dbReference>
<name>A0ABR4LL26_9EURO</name>
<accession>A0ABR4LL26</accession>
<feature type="region of interest" description="Disordered" evidence="1">
    <location>
        <begin position="1"/>
        <end position="30"/>
    </location>
</feature>
<dbReference type="GeneID" id="98140329"/>
<protein>
    <submittedName>
        <fullName evidence="3">Nucleoside phosphorylase domain-containing protein</fullName>
    </submittedName>
</protein>
<dbReference type="Gene3D" id="3.40.50.1580">
    <property type="entry name" value="Nucleoside phosphorylase domain"/>
    <property type="match status" value="1"/>
</dbReference>
<evidence type="ECO:0000313" key="3">
    <source>
        <dbReference type="EMBL" id="KAL2865254.1"/>
    </source>
</evidence>
<dbReference type="InterPro" id="IPR000845">
    <property type="entry name" value="Nucleoside_phosphorylase_d"/>
</dbReference>
<dbReference type="Pfam" id="PF01048">
    <property type="entry name" value="PNP_UDP_1"/>
    <property type="match status" value="1"/>
</dbReference>
<dbReference type="EMBL" id="JBFXLQ010000033">
    <property type="protein sequence ID" value="KAL2865254.1"/>
    <property type="molecule type" value="Genomic_DNA"/>
</dbReference>
<feature type="domain" description="Nucleoside phosphorylase" evidence="2">
    <location>
        <begin position="38"/>
        <end position="261"/>
    </location>
</feature>
<dbReference type="RefSeq" id="XP_070884233.1">
    <property type="nucleotide sequence ID" value="XM_071025257.1"/>
</dbReference>
<evidence type="ECO:0000313" key="4">
    <source>
        <dbReference type="Proteomes" id="UP001610432"/>
    </source>
</evidence>
<keyword evidence="4" id="KW-1185">Reference proteome</keyword>